<dbReference type="GO" id="GO:0006355">
    <property type="term" value="P:regulation of DNA-templated transcription"/>
    <property type="evidence" value="ECO:0007669"/>
    <property type="project" value="UniProtKB-ARBA"/>
</dbReference>
<dbReference type="EMBL" id="DLUI01000059">
    <property type="protein sequence ID" value="DAB38866.1"/>
    <property type="molecule type" value="Genomic_DNA"/>
</dbReference>
<dbReference type="SUPFAM" id="SSF46785">
    <property type="entry name" value="Winged helix' DNA-binding domain"/>
    <property type="match status" value="1"/>
</dbReference>
<evidence type="ECO:0000313" key="2">
    <source>
        <dbReference type="Proteomes" id="UP000228859"/>
    </source>
</evidence>
<protein>
    <submittedName>
        <fullName evidence="1">Transcriptional regulator</fullName>
    </submittedName>
</protein>
<organism evidence="1 2">
    <name type="scientific">Sulfuricurvum kujiense</name>
    <dbReference type="NCBI Taxonomy" id="148813"/>
    <lineage>
        <taxon>Bacteria</taxon>
        <taxon>Pseudomonadati</taxon>
        <taxon>Campylobacterota</taxon>
        <taxon>Epsilonproteobacteria</taxon>
        <taxon>Campylobacterales</taxon>
        <taxon>Sulfurimonadaceae</taxon>
        <taxon>Sulfuricurvum</taxon>
    </lineage>
</organism>
<dbReference type="Proteomes" id="UP000228859">
    <property type="component" value="Unassembled WGS sequence"/>
</dbReference>
<name>A0A2D3WKN8_9BACT</name>
<evidence type="ECO:0000313" key="1">
    <source>
        <dbReference type="EMBL" id="DAB38866.1"/>
    </source>
</evidence>
<proteinExistence type="predicted"/>
<dbReference type="InterPro" id="IPR036390">
    <property type="entry name" value="WH_DNA-bd_sf"/>
</dbReference>
<dbReference type="InterPro" id="IPR011991">
    <property type="entry name" value="ArsR-like_HTH"/>
</dbReference>
<dbReference type="InterPro" id="IPR036388">
    <property type="entry name" value="WH-like_DNA-bd_sf"/>
</dbReference>
<sequence>MLEALFGTKNRELVLQFILVFEEGYAREIARFFDVTLPSIQNQLEKLEQGGVLISKMSGKTRRYFFNPRYAFLNELTALLDKSREFYDPKTKQMLTLQRKRPRRVEKPL</sequence>
<reference evidence="1 2" key="1">
    <citation type="journal article" date="2017" name="Front. Microbiol.">
        <title>Comparative Genomic Analysis of the Class Epsilonproteobacteria and Proposed Reclassification to Epsilonbacteraeota (phyl. nov.).</title>
        <authorList>
            <person name="Waite D.W."/>
            <person name="Vanwonterghem I."/>
            <person name="Rinke C."/>
            <person name="Parks D.H."/>
            <person name="Zhang Y."/>
            <person name="Takai K."/>
            <person name="Sievert S.M."/>
            <person name="Simon J."/>
            <person name="Campbell B.J."/>
            <person name="Hanson T.E."/>
            <person name="Woyke T."/>
            <person name="Klotz M.G."/>
            <person name="Hugenholtz P."/>
        </authorList>
    </citation>
    <scope>NUCLEOTIDE SEQUENCE [LARGE SCALE GENOMIC DNA]</scope>
    <source>
        <strain evidence="1">UBA12443</strain>
    </source>
</reference>
<accession>A0A2D3WKN8</accession>
<comment type="caution">
    <text evidence="1">The sequence shown here is derived from an EMBL/GenBank/DDBJ whole genome shotgun (WGS) entry which is preliminary data.</text>
</comment>
<gene>
    <name evidence="1" type="ORF">CFH83_03900</name>
</gene>
<dbReference type="AlphaFoldDB" id="A0A2D3WKN8"/>
<dbReference type="CDD" id="cd00090">
    <property type="entry name" value="HTH_ARSR"/>
    <property type="match status" value="1"/>
</dbReference>
<dbReference type="RefSeq" id="WP_294896363.1">
    <property type="nucleotide sequence ID" value="NZ_DLUI01000059.1"/>
</dbReference>
<dbReference type="Gene3D" id="1.10.10.10">
    <property type="entry name" value="Winged helix-like DNA-binding domain superfamily/Winged helix DNA-binding domain"/>
    <property type="match status" value="1"/>
</dbReference>